<comment type="caution">
    <text evidence="1">The sequence shown here is derived from an EMBL/GenBank/DDBJ whole genome shotgun (WGS) entry which is preliminary data.</text>
</comment>
<sequence length="214" mass="24911">MKLTTLSPIRSKKKHSTPFSDLKSLYLKHKRAQSEMPSLNNPITMGIQCDSETFYDIYGANNSPSIPEVKISSKIRKQTPVMQEYFRNTSRHTEVFKMRTITPDLNCENMMNVDIASKTQTKIQFSNTGDWNKIYIRNITNSRKTEEYNRPYCGYISKNVMRKPCKIVEFYPAMMMKISQKCNRNLPWTITSPAKNQSSITSLHQIFRKNKISS</sequence>
<accession>A0A1R2BC17</accession>
<reference evidence="1 2" key="1">
    <citation type="submission" date="2016-11" db="EMBL/GenBank/DDBJ databases">
        <title>The macronuclear genome of Stentor coeruleus: a giant cell with tiny introns.</title>
        <authorList>
            <person name="Slabodnick M."/>
            <person name="Ruby J.G."/>
            <person name="Reiff S.B."/>
            <person name="Swart E.C."/>
            <person name="Gosai S."/>
            <person name="Prabakaran S."/>
            <person name="Witkowska E."/>
            <person name="Larue G.E."/>
            <person name="Fisher S."/>
            <person name="Freeman R.M."/>
            <person name="Gunawardena J."/>
            <person name="Chu W."/>
            <person name="Stover N.A."/>
            <person name="Gregory B.D."/>
            <person name="Nowacki M."/>
            <person name="Derisi J."/>
            <person name="Roy S.W."/>
            <person name="Marshall W.F."/>
            <person name="Sood P."/>
        </authorList>
    </citation>
    <scope>NUCLEOTIDE SEQUENCE [LARGE SCALE GENOMIC DNA]</scope>
    <source>
        <strain evidence="1">WM001</strain>
    </source>
</reference>
<dbReference type="Proteomes" id="UP000187209">
    <property type="component" value="Unassembled WGS sequence"/>
</dbReference>
<gene>
    <name evidence="1" type="ORF">SteCoe_26781</name>
</gene>
<dbReference type="EMBL" id="MPUH01000759">
    <property type="protein sequence ID" value="OMJ74331.1"/>
    <property type="molecule type" value="Genomic_DNA"/>
</dbReference>
<evidence type="ECO:0000313" key="1">
    <source>
        <dbReference type="EMBL" id="OMJ74331.1"/>
    </source>
</evidence>
<name>A0A1R2BC17_9CILI</name>
<protein>
    <submittedName>
        <fullName evidence="1">Uncharacterized protein</fullName>
    </submittedName>
</protein>
<dbReference type="AlphaFoldDB" id="A0A1R2BC17"/>
<keyword evidence="2" id="KW-1185">Reference proteome</keyword>
<proteinExistence type="predicted"/>
<organism evidence="1 2">
    <name type="scientific">Stentor coeruleus</name>
    <dbReference type="NCBI Taxonomy" id="5963"/>
    <lineage>
        <taxon>Eukaryota</taxon>
        <taxon>Sar</taxon>
        <taxon>Alveolata</taxon>
        <taxon>Ciliophora</taxon>
        <taxon>Postciliodesmatophora</taxon>
        <taxon>Heterotrichea</taxon>
        <taxon>Heterotrichida</taxon>
        <taxon>Stentoridae</taxon>
        <taxon>Stentor</taxon>
    </lineage>
</organism>
<evidence type="ECO:0000313" key="2">
    <source>
        <dbReference type="Proteomes" id="UP000187209"/>
    </source>
</evidence>